<dbReference type="EMBL" id="JAWDJW010000598">
    <property type="protein sequence ID" value="KAK3080379.1"/>
    <property type="molecule type" value="Genomic_DNA"/>
</dbReference>
<comment type="caution">
    <text evidence="1">The sequence shown here is derived from an EMBL/GenBank/DDBJ whole genome shotgun (WGS) entry which is preliminary data.</text>
</comment>
<reference evidence="1" key="1">
    <citation type="submission" date="2024-09" db="EMBL/GenBank/DDBJ databases">
        <title>Black Yeasts Isolated from many extreme environments.</title>
        <authorList>
            <person name="Coleine C."/>
            <person name="Stajich J.E."/>
            <person name="Selbmann L."/>
        </authorList>
    </citation>
    <scope>NUCLEOTIDE SEQUENCE</scope>
    <source>
        <strain evidence="1">CCFEE 5737</strain>
    </source>
</reference>
<evidence type="ECO:0000313" key="1">
    <source>
        <dbReference type="EMBL" id="KAK3080379.1"/>
    </source>
</evidence>
<dbReference type="Proteomes" id="UP001186974">
    <property type="component" value="Unassembled WGS sequence"/>
</dbReference>
<accession>A0ACC3DUA1</accession>
<proteinExistence type="predicted"/>
<feature type="non-terminal residue" evidence="1">
    <location>
        <position position="1"/>
    </location>
</feature>
<organism evidence="1 2">
    <name type="scientific">Coniosporium uncinatum</name>
    <dbReference type="NCBI Taxonomy" id="93489"/>
    <lineage>
        <taxon>Eukaryota</taxon>
        <taxon>Fungi</taxon>
        <taxon>Dikarya</taxon>
        <taxon>Ascomycota</taxon>
        <taxon>Pezizomycotina</taxon>
        <taxon>Dothideomycetes</taxon>
        <taxon>Dothideomycetes incertae sedis</taxon>
        <taxon>Coniosporium</taxon>
    </lineage>
</organism>
<name>A0ACC3DUA1_9PEZI</name>
<sequence>REPQEKEAEPVKEFNFNDPVPDPIQTNGVHTSGSSSEESETMALQTNGDVFTGAADEIKLGVNTPGRVKKIPGVGQVDKYSTKAEKRKKKIEARAFEAGLTEEGYLKRLEEERLEKDKPELERVAKLREERGGLNFKEWRRQQKLNEEIEYNAEHGLPPPMVLTDPDAGKTVALVNDEIVLVKPTKGVELTKNRKFSEKEKQKYAARAAEKGISVEDYLERRERKKAAKHEEEGYESNGEPEENAGFVVDTTGNASITAPGAPNPPPTRGPGKLLSNLPFFVDASGDPDIVEKREEELAAPLVWTPDMLGDRKVK</sequence>
<gene>
    <name evidence="1" type="ORF">LTS18_001956</name>
</gene>
<keyword evidence="2" id="KW-1185">Reference proteome</keyword>
<evidence type="ECO:0000313" key="2">
    <source>
        <dbReference type="Proteomes" id="UP001186974"/>
    </source>
</evidence>
<protein>
    <submittedName>
        <fullName evidence="1">Uncharacterized protein</fullName>
    </submittedName>
</protein>